<reference evidence="3" key="1">
    <citation type="submission" date="2020-07" db="EMBL/GenBank/DDBJ databases">
        <title>Genome sequence and genetic diversity analysis of an under-domesticated orphan crop, white fonio (Digitaria exilis).</title>
        <authorList>
            <person name="Bennetzen J.L."/>
            <person name="Chen S."/>
            <person name="Ma X."/>
            <person name="Wang X."/>
            <person name="Yssel A.E.J."/>
            <person name="Chaluvadi S.R."/>
            <person name="Johnson M."/>
            <person name="Gangashetty P."/>
            <person name="Hamidou F."/>
            <person name="Sanogo M.D."/>
            <person name="Zwaenepoel A."/>
            <person name="Wallace J."/>
            <person name="Van De Peer Y."/>
            <person name="Van Deynze A."/>
        </authorList>
    </citation>
    <scope>NUCLEOTIDE SEQUENCE</scope>
    <source>
        <tissue evidence="3">Leaves</tissue>
    </source>
</reference>
<proteinExistence type="predicted"/>
<protein>
    <submittedName>
        <fullName evidence="3">Uncharacterized protein</fullName>
    </submittedName>
</protein>
<keyword evidence="1 2" id="KW-0732">Signal</keyword>
<dbReference type="EMBL" id="JACEFO010002669">
    <property type="protein sequence ID" value="KAF8652184.1"/>
    <property type="molecule type" value="Genomic_DNA"/>
</dbReference>
<keyword evidence="4" id="KW-1185">Reference proteome</keyword>
<organism evidence="3 4">
    <name type="scientific">Digitaria exilis</name>
    <dbReference type="NCBI Taxonomy" id="1010633"/>
    <lineage>
        <taxon>Eukaryota</taxon>
        <taxon>Viridiplantae</taxon>
        <taxon>Streptophyta</taxon>
        <taxon>Embryophyta</taxon>
        <taxon>Tracheophyta</taxon>
        <taxon>Spermatophyta</taxon>
        <taxon>Magnoliopsida</taxon>
        <taxon>Liliopsida</taxon>
        <taxon>Poales</taxon>
        <taxon>Poaceae</taxon>
        <taxon>PACMAD clade</taxon>
        <taxon>Panicoideae</taxon>
        <taxon>Panicodae</taxon>
        <taxon>Paniceae</taxon>
        <taxon>Anthephorinae</taxon>
        <taxon>Digitaria</taxon>
    </lineage>
</organism>
<dbReference type="GO" id="GO:0001709">
    <property type="term" value="P:cell fate determination"/>
    <property type="evidence" value="ECO:0007669"/>
    <property type="project" value="TreeGrafter"/>
</dbReference>
<dbReference type="AlphaFoldDB" id="A0A835DWT2"/>
<dbReference type="PANTHER" id="PTHR33184">
    <property type="entry name" value="PROTEIN TAPETUM DETERMINANT 1-LIKE-RELATED"/>
    <property type="match status" value="1"/>
</dbReference>
<dbReference type="Proteomes" id="UP000636709">
    <property type="component" value="Unassembled WGS sequence"/>
</dbReference>
<feature type="signal peptide" evidence="2">
    <location>
        <begin position="1"/>
        <end position="18"/>
    </location>
</feature>
<dbReference type="PANTHER" id="PTHR33184:SF27">
    <property type="entry name" value="PUTATIVE-RELATED"/>
    <property type="match status" value="1"/>
</dbReference>
<accession>A0A835DWT2</accession>
<feature type="chain" id="PRO_5032732528" evidence="2">
    <location>
        <begin position="19"/>
        <end position="122"/>
    </location>
</feature>
<dbReference type="InterPro" id="IPR040361">
    <property type="entry name" value="TPD1"/>
</dbReference>
<gene>
    <name evidence="3" type="ORF">HU200_062916</name>
</gene>
<name>A0A835DWT2_9POAL</name>
<evidence type="ECO:0000256" key="1">
    <source>
        <dbReference type="ARBA" id="ARBA00022729"/>
    </source>
</evidence>
<evidence type="ECO:0000313" key="3">
    <source>
        <dbReference type="EMBL" id="KAF8652184.1"/>
    </source>
</evidence>
<sequence length="122" mass="12415">MILVACLLLTTGITSGEAAGGAGCSLASITVTQAATGEWAHGQPVRAVTVRNTCACAQSDVEVDCVGFDSDLAVDPSKLRPTGGERCLVNGGAPVVQGRDVTFAYASSSQFGFRPVYSLVSC</sequence>
<dbReference type="OrthoDB" id="590911at2759"/>
<comment type="caution">
    <text evidence="3">The sequence shown here is derived from an EMBL/GenBank/DDBJ whole genome shotgun (WGS) entry which is preliminary data.</text>
</comment>
<evidence type="ECO:0000256" key="2">
    <source>
        <dbReference type="SAM" id="SignalP"/>
    </source>
</evidence>
<dbReference type="Pfam" id="PF24068">
    <property type="entry name" value="TPD1_C"/>
    <property type="match status" value="1"/>
</dbReference>
<evidence type="ECO:0000313" key="4">
    <source>
        <dbReference type="Proteomes" id="UP000636709"/>
    </source>
</evidence>